<dbReference type="AlphaFoldDB" id="A0A317SXL8"/>
<proteinExistence type="predicted"/>
<evidence type="ECO:0000256" key="1">
    <source>
        <dbReference type="ARBA" id="ARBA00022737"/>
    </source>
</evidence>
<dbReference type="Pfam" id="PF12796">
    <property type="entry name" value="Ank_2"/>
    <property type="match status" value="1"/>
</dbReference>
<evidence type="ECO:0000256" key="3">
    <source>
        <dbReference type="PROSITE-ProRule" id="PRU00023"/>
    </source>
</evidence>
<dbReference type="InterPro" id="IPR002110">
    <property type="entry name" value="Ankyrin_rpt"/>
</dbReference>
<feature type="non-terminal residue" evidence="4">
    <location>
        <position position="1"/>
    </location>
</feature>
<dbReference type="SUPFAM" id="SSF48403">
    <property type="entry name" value="Ankyrin repeat"/>
    <property type="match status" value="1"/>
</dbReference>
<dbReference type="SMART" id="SM00248">
    <property type="entry name" value="ANK"/>
    <property type="match status" value="3"/>
</dbReference>
<dbReference type="STRING" id="42249.A0A317SXL8"/>
<dbReference type="EMBL" id="PYWC01000010">
    <property type="protein sequence ID" value="PWW79109.1"/>
    <property type="molecule type" value="Genomic_DNA"/>
</dbReference>
<dbReference type="PRINTS" id="PR01415">
    <property type="entry name" value="ANKYRIN"/>
</dbReference>
<dbReference type="Pfam" id="PF00023">
    <property type="entry name" value="Ank"/>
    <property type="match status" value="1"/>
</dbReference>
<sequence>VVRLLIGKGANMYPIDHMGATLMHTAAQEGHEETVLALAERMGQGCINSRNYWGDTPMHLAASNSHVAVVEILFRLGADINAVREDGASPLTLAVSMGSPGGYAELLIKRGADPTIRDDEGSTPLN</sequence>
<reference evidence="4 5" key="1">
    <citation type="submission" date="2018-03" db="EMBL/GenBank/DDBJ databases">
        <title>Genomes of Pezizomycetes fungi and the evolution of truffles.</title>
        <authorList>
            <person name="Murat C."/>
            <person name="Payen T."/>
            <person name="Noel B."/>
            <person name="Kuo A."/>
            <person name="Martin F.M."/>
        </authorList>
    </citation>
    <scope>NUCLEOTIDE SEQUENCE [LARGE SCALE GENOMIC DNA]</scope>
    <source>
        <strain evidence="4">091103-1</strain>
    </source>
</reference>
<organism evidence="4 5">
    <name type="scientific">Tuber magnatum</name>
    <name type="common">white Piedmont truffle</name>
    <dbReference type="NCBI Taxonomy" id="42249"/>
    <lineage>
        <taxon>Eukaryota</taxon>
        <taxon>Fungi</taxon>
        <taxon>Dikarya</taxon>
        <taxon>Ascomycota</taxon>
        <taxon>Pezizomycotina</taxon>
        <taxon>Pezizomycetes</taxon>
        <taxon>Pezizales</taxon>
        <taxon>Tuberaceae</taxon>
        <taxon>Tuber</taxon>
    </lineage>
</organism>
<keyword evidence="2 3" id="KW-0040">ANK repeat</keyword>
<feature type="non-terminal residue" evidence="4">
    <location>
        <position position="126"/>
    </location>
</feature>
<comment type="caution">
    <text evidence="4">The sequence shown here is derived from an EMBL/GenBank/DDBJ whole genome shotgun (WGS) entry which is preliminary data.</text>
</comment>
<dbReference type="OrthoDB" id="195446at2759"/>
<dbReference type="PROSITE" id="PS50297">
    <property type="entry name" value="ANK_REP_REGION"/>
    <property type="match status" value="2"/>
</dbReference>
<keyword evidence="1" id="KW-0677">Repeat</keyword>
<evidence type="ECO:0000313" key="5">
    <source>
        <dbReference type="Proteomes" id="UP000246991"/>
    </source>
</evidence>
<dbReference type="PROSITE" id="PS50088">
    <property type="entry name" value="ANK_REPEAT"/>
    <property type="match status" value="2"/>
</dbReference>
<feature type="repeat" description="ANK" evidence="3">
    <location>
        <begin position="86"/>
        <end position="119"/>
    </location>
</feature>
<dbReference type="Proteomes" id="UP000246991">
    <property type="component" value="Unassembled WGS sequence"/>
</dbReference>
<dbReference type="InterPro" id="IPR036770">
    <property type="entry name" value="Ankyrin_rpt-contain_sf"/>
</dbReference>
<feature type="repeat" description="ANK" evidence="3">
    <location>
        <begin position="53"/>
        <end position="85"/>
    </location>
</feature>
<dbReference type="PANTHER" id="PTHR24171">
    <property type="entry name" value="ANKYRIN REPEAT DOMAIN-CONTAINING PROTEIN 39-RELATED"/>
    <property type="match status" value="1"/>
</dbReference>
<gene>
    <name evidence="4" type="ORF">C7212DRAFT_113935</name>
</gene>
<protein>
    <submittedName>
        <fullName evidence="4">Ankyrin</fullName>
    </submittedName>
</protein>
<dbReference type="Gene3D" id="1.25.40.20">
    <property type="entry name" value="Ankyrin repeat-containing domain"/>
    <property type="match status" value="1"/>
</dbReference>
<keyword evidence="5" id="KW-1185">Reference proteome</keyword>
<name>A0A317SXL8_9PEZI</name>
<evidence type="ECO:0000313" key="4">
    <source>
        <dbReference type="EMBL" id="PWW79109.1"/>
    </source>
</evidence>
<accession>A0A317SXL8</accession>
<evidence type="ECO:0000256" key="2">
    <source>
        <dbReference type="ARBA" id="ARBA00023043"/>
    </source>
</evidence>